<dbReference type="Proteomes" id="UP001327027">
    <property type="component" value="Unassembled WGS sequence"/>
</dbReference>
<name>A0ABU5ZX26_9FLAO</name>
<sequence length="330" mass="37337">MKTNNLKQVRIVFILTFLLGVIASGQDNKKSNLTLLSNQIPKDTPLIFAPGIISIEGHVSGSITFNSAMDELFFNRRKPGESHNLYTMKLIDGKWSAPKPASFSTNKEHLDFHPRFSLKGDRLYFGSTRPLNNTITTSTTPRGLHQWYVEKDENGVWGEPIVMTKPFLDIYIMCTTPSENGNLYFTSGEGPGANNEGIYYAVNQNGHYAAIERMNDVINANGKWIAHPFVAPDESYILYDSQKTSEDNNSDVFISFNKNGIWTESYSLGPKINTIINESTPTVTADGKYLFFSRGEEKVREDGSTYWTSYTYWVDFIQLKKELLEKVKSN</sequence>
<dbReference type="EMBL" id="JAYKLX010000006">
    <property type="protein sequence ID" value="MEB3346430.1"/>
    <property type="molecule type" value="Genomic_DNA"/>
</dbReference>
<proteinExistence type="predicted"/>
<gene>
    <name evidence="1" type="ORF">U6A24_13215</name>
</gene>
<accession>A0ABU5ZX26</accession>
<organism evidence="1 2">
    <name type="scientific">Aquimarina gracilis</name>
    <dbReference type="NCBI Taxonomy" id="874422"/>
    <lineage>
        <taxon>Bacteria</taxon>
        <taxon>Pseudomonadati</taxon>
        <taxon>Bacteroidota</taxon>
        <taxon>Flavobacteriia</taxon>
        <taxon>Flavobacteriales</taxon>
        <taxon>Flavobacteriaceae</taxon>
        <taxon>Aquimarina</taxon>
    </lineage>
</organism>
<protein>
    <recommendedName>
        <fullName evidence="3">WD40 repeat protein</fullName>
    </recommendedName>
</protein>
<evidence type="ECO:0008006" key="3">
    <source>
        <dbReference type="Google" id="ProtNLM"/>
    </source>
</evidence>
<comment type="caution">
    <text evidence="1">The sequence shown here is derived from an EMBL/GenBank/DDBJ whole genome shotgun (WGS) entry which is preliminary data.</text>
</comment>
<evidence type="ECO:0000313" key="2">
    <source>
        <dbReference type="Proteomes" id="UP001327027"/>
    </source>
</evidence>
<dbReference type="RefSeq" id="WP_324180460.1">
    <property type="nucleotide sequence ID" value="NZ_BAABAW010000006.1"/>
</dbReference>
<reference evidence="1 2" key="1">
    <citation type="journal article" date="2013" name="Int. J. Syst. Evol. Microbiol.">
        <title>Aquimarina gracilis sp. nov., isolated from the gut microflora of a mussel, Mytilus coruscus, and emended description of Aquimarina spongiae.</title>
        <authorList>
            <person name="Park S.C."/>
            <person name="Choe H.N."/>
            <person name="Baik K.S."/>
            <person name="Seong C.N."/>
        </authorList>
    </citation>
    <scope>NUCLEOTIDE SEQUENCE [LARGE SCALE GENOMIC DNA]</scope>
    <source>
        <strain evidence="1 2">PSC32</strain>
    </source>
</reference>
<keyword evidence="2" id="KW-1185">Reference proteome</keyword>
<evidence type="ECO:0000313" key="1">
    <source>
        <dbReference type="EMBL" id="MEB3346430.1"/>
    </source>
</evidence>
<dbReference type="Pfam" id="PF07676">
    <property type="entry name" value="PD40"/>
    <property type="match status" value="1"/>
</dbReference>
<dbReference type="SUPFAM" id="SSF82171">
    <property type="entry name" value="DPP6 N-terminal domain-like"/>
    <property type="match status" value="1"/>
</dbReference>
<dbReference type="InterPro" id="IPR011659">
    <property type="entry name" value="WD40"/>
</dbReference>